<feature type="transmembrane region" description="Helical" evidence="6">
    <location>
        <begin position="116"/>
        <end position="138"/>
    </location>
</feature>
<feature type="transmembrane region" description="Helical" evidence="6">
    <location>
        <begin position="315"/>
        <end position="335"/>
    </location>
</feature>
<evidence type="ECO:0000256" key="4">
    <source>
        <dbReference type="ARBA" id="ARBA00023136"/>
    </source>
</evidence>
<evidence type="ECO:0000256" key="2">
    <source>
        <dbReference type="ARBA" id="ARBA00022692"/>
    </source>
</evidence>
<feature type="transmembrane region" description="Helical" evidence="6">
    <location>
        <begin position="251"/>
        <end position="271"/>
    </location>
</feature>
<dbReference type="EMBL" id="JBHLYR010000045">
    <property type="protein sequence ID" value="MFB9993262.1"/>
    <property type="molecule type" value="Genomic_DNA"/>
</dbReference>
<dbReference type="SUPFAM" id="SSF103473">
    <property type="entry name" value="MFS general substrate transporter"/>
    <property type="match status" value="1"/>
</dbReference>
<accession>A0ABV6B202</accession>
<comment type="subcellular location">
    <subcellularLocation>
        <location evidence="1">Membrane</location>
        <topology evidence="1">Multi-pass membrane protein</topology>
    </subcellularLocation>
</comment>
<dbReference type="InterPro" id="IPR011701">
    <property type="entry name" value="MFS"/>
</dbReference>
<protein>
    <submittedName>
        <fullName evidence="8">MFS transporter</fullName>
    </submittedName>
</protein>
<dbReference type="Pfam" id="PF07690">
    <property type="entry name" value="MFS_1"/>
    <property type="match status" value="1"/>
</dbReference>
<reference evidence="8 9" key="1">
    <citation type="submission" date="2024-09" db="EMBL/GenBank/DDBJ databases">
        <authorList>
            <person name="Sun Q."/>
            <person name="Mori K."/>
        </authorList>
    </citation>
    <scope>NUCLEOTIDE SEQUENCE [LARGE SCALE GENOMIC DNA]</scope>
    <source>
        <strain evidence="8 9">JCM 13503</strain>
    </source>
</reference>
<evidence type="ECO:0000256" key="1">
    <source>
        <dbReference type="ARBA" id="ARBA00004141"/>
    </source>
</evidence>
<sequence length="473" mass="48275">MPAVRAARSSSSSAHRDSGEPTVPPTLSAGLLLVVLIVAFEAMAVSTVLPRVADDLQGLALYGWASSAFLLSSLFGAVFTGLLSDRRGLAVGATVSLAVFALGLLGAGLAPTMAAFVLGRLVQGLGAGGLGLLPFAVITSRYPEQARARMLAAVSSAWLIPALTGPLIASLIADTWSWRAVFWGLLPVLVLGAPLCVLPLRNAPRPPEQIETGQVETGPASLISRRVLWPALGLSLASGALIEGLRRPDVWGVLLMVAGAAGVALTSRFLFPAGLWQARRGLPAALAVRGLAAFALLGTNSFLPLALHELRGLSLTQAGGLLSIGGATWTLGSWVQAQLERRFGSASRPARVRTGMLGVLSGLLLTTAGVLGGLPLWSAYVGWFVACLSMGIGYNSNSLFALSSVDSEGAGTGELSGQLANIEVLMVALAAGAGGALIARATPLSAAFALAFGVTVLGAVLAQLVATRLQAKS</sequence>
<comment type="caution">
    <text evidence="8">The sequence shown here is derived from an EMBL/GenBank/DDBJ whole genome shotgun (WGS) entry which is preliminary data.</text>
</comment>
<dbReference type="InterPro" id="IPR020846">
    <property type="entry name" value="MFS_dom"/>
</dbReference>
<feature type="transmembrane region" description="Helical" evidence="6">
    <location>
        <begin position="422"/>
        <end position="439"/>
    </location>
</feature>
<feature type="transmembrane region" description="Helical" evidence="6">
    <location>
        <begin position="283"/>
        <end position="303"/>
    </location>
</feature>
<dbReference type="RefSeq" id="WP_380011742.1">
    <property type="nucleotide sequence ID" value="NZ_JBHLYR010000045.1"/>
</dbReference>
<dbReference type="PANTHER" id="PTHR23501:SF154">
    <property type="entry name" value="MULTIDRUG-EFFLUX TRANSPORTER RV1634-RELATED"/>
    <property type="match status" value="1"/>
</dbReference>
<feature type="compositionally biased region" description="Low complexity" evidence="5">
    <location>
        <begin position="1"/>
        <end position="13"/>
    </location>
</feature>
<feature type="transmembrane region" description="Helical" evidence="6">
    <location>
        <begin position="380"/>
        <end position="402"/>
    </location>
</feature>
<dbReference type="Proteomes" id="UP001589733">
    <property type="component" value="Unassembled WGS sequence"/>
</dbReference>
<organism evidence="8 9">
    <name type="scientific">Deinococcus oregonensis</name>
    <dbReference type="NCBI Taxonomy" id="1805970"/>
    <lineage>
        <taxon>Bacteria</taxon>
        <taxon>Thermotogati</taxon>
        <taxon>Deinococcota</taxon>
        <taxon>Deinococci</taxon>
        <taxon>Deinococcales</taxon>
        <taxon>Deinococcaceae</taxon>
        <taxon>Deinococcus</taxon>
    </lineage>
</organism>
<keyword evidence="2 6" id="KW-0812">Transmembrane</keyword>
<feature type="domain" description="Major facilitator superfamily (MFS) profile" evidence="7">
    <location>
        <begin position="27"/>
        <end position="473"/>
    </location>
</feature>
<feature type="transmembrane region" description="Helical" evidence="6">
    <location>
        <begin position="445"/>
        <end position="466"/>
    </location>
</feature>
<gene>
    <name evidence="8" type="ORF">ACFFLM_14915</name>
</gene>
<feature type="region of interest" description="Disordered" evidence="5">
    <location>
        <begin position="1"/>
        <end position="22"/>
    </location>
</feature>
<dbReference type="Gene3D" id="1.20.1720.10">
    <property type="entry name" value="Multidrug resistance protein D"/>
    <property type="match status" value="1"/>
</dbReference>
<evidence type="ECO:0000313" key="8">
    <source>
        <dbReference type="EMBL" id="MFB9993262.1"/>
    </source>
</evidence>
<feature type="transmembrane region" description="Helical" evidence="6">
    <location>
        <begin position="227"/>
        <end position="245"/>
    </location>
</feature>
<dbReference type="InterPro" id="IPR036259">
    <property type="entry name" value="MFS_trans_sf"/>
</dbReference>
<evidence type="ECO:0000256" key="6">
    <source>
        <dbReference type="SAM" id="Phobius"/>
    </source>
</evidence>
<feature type="transmembrane region" description="Helical" evidence="6">
    <location>
        <begin position="178"/>
        <end position="200"/>
    </location>
</feature>
<evidence type="ECO:0000313" key="9">
    <source>
        <dbReference type="Proteomes" id="UP001589733"/>
    </source>
</evidence>
<feature type="transmembrane region" description="Helical" evidence="6">
    <location>
        <begin position="26"/>
        <end position="49"/>
    </location>
</feature>
<keyword evidence="4 6" id="KW-0472">Membrane</keyword>
<feature type="transmembrane region" description="Helical" evidence="6">
    <location>
        <begin position="61"/>
        <end position="82"/>
    </location>
</feature>
<feature type="transmembrane region" description="Helical" evidence="6">
    <location>
        <begin position="150"/>
        <end position="172"/>
    </location>
</feature>
<dbReference type="Gene3D" id="1.20.1250.20">
    <property type="entry name" value="MFS general substrate transporter like domains"/>
    <property type="match status" value="1"/>
</dbReference>
<dbReference type="PROSITE" id="PS50850">
    <property type="entry name" value="MFS"/>
    <property type="match status" value="1"/>
</dbReference>
<feature type="transmembrane region" description="Helical" evidence="6">
    <location>
        <begin position="89"/>
        <end position="110"/>
    </location>
</feature>
<keyword evidence="9" id="KW-1185">Reference proteome</keyword>
<evidence type="ECO:0000256" key="5">
    <source>
        <dbReference type="SAM" id="MobiDB-lite"/>
    </source>
</evidence>
<evidence type="ECO:0000256" key="3">
    <source>
        <dbReference type="ARBA" id="ARBA00022989"/>
    </source>
</evidence>
<name>A0ABV6B202_9DEIO</name>
<dbReference type="PANTHER" id="PTHR23501">
    <property type="entry name" value="MAJOR FACILITATOR SUPERFAMILY"/>
    <property type="match status" value="1"/>
</dbReference>
<evidence type="ECO:0000259" key="7">
    <source>
        <dbReference type="PROSITE" id="PS50850"/>
    </source>
</evidence>
<feature type="transmembrane region" description="Helical" evidence="6">
    <location>
        <begin position="356"/>
        <end position="374"/>
    </location>
</feature>
<keyword evidence="3 6" id="KW-1133">Transmembrane helix</keyword>
<proteinExistence type="predicted"/>